<dbReference type="EMBL" id="AACS02000007">
    <property type="protein sequence ID" value="EAU81047.2"/>
    <property type="molecule type" value="Genomic_DNA"/>
</dbReference>
<accession>A8PEG7</accession>
<keyword evidence="3" id="KW-1185">Reference proteome</keyword>
<reference evidence="2 3" key="1">
    <citation type="journal article" date="2010" name="Proc. Natl. Acad. Sci. U.S.A.">
        <title>Insights into evolution of multicellular fungi from the assembled chromosomes of the mushroom Coprinopsis cinerea (Coprinus cinereus).</title>
        <authorList>
            <person name="Stajich J.E."/>
            <person name="Wilke S.K."/>
            <person name="Ahren D."/>
            <person name="Au C.H."/>
            <person name="Birren B.W."/>
            <person name="Borodovsky M."/>
            <person name="Burns C."/>
            <person name="Canback B."/>
            <person name="Casselton L.A."/>
            <person name="Cheng C.K."/>
            <person name="Deng J."/>
            <person name="Dietrich F.S."/>
            <person name="Fargo D.C."/>
            <person name="Farman M.L."/>
            <person name="Gathman A.C."/>
            <person name="Goldberg J."/>
            <person name="Guigo R."/>
            <person name="Hoegger P.J."/>
            <person name="Hooker J.B."/>
            <person name="Huggins A."/>
            <person name="James T.Y."/>
            <person name="Kamada T."/>
            <person name="Kilaru S."/>
            <person name="Kodira C."/>
            <person name="Kues U."/>
            <person name="Kupfer D."/>
            <person name="Kwan H.S."/>
            <person name="Lomsadze A."/>
            <person name="Li W."/>
            <person name="Lilly W.W."/>
            <person name="Ma L.J."/>
            <person name="Mackey A.J."/>
            <person name="Manning G."/>
            <person name="Martin F."/>
            <person name="Muraguchi H."/>
            <person name="Natvig D.O."/>
            <person name="Palmerini H."/>
            <person name="Ramesh M.A."/>
            <person name="Rehmeyer C.J."/>
            <person name="Roe B.A."/>
            <person name="Shenoy N."/>
            <person name="Stanke M."/>
            <person name="Ter-Hovhannisyan V."/>
            <person name="Tunlid A."/>
            <person name="Velagapudi R."/>
            <person name="Vision T.J."/>
            <person name="Zeng Q."/>
            <person name="Zolan M.E."/>
            <person name="Pukkila P.J."/>
        </authorList>
    </citation>
    <scope>NUCLEOTIDE SEQUENCE [LARGE SCALE GENOMIC DNA]</scope>
    <source>
        <strain evidence="3">Okayama-7 / 130 / ATCC MYA-4618 / FGSC 9003</strain>
    </source>
</reference>
<dbReference type="KEGG" id="cci:CC1G_10166"/>
<evidence type="ECO:0000313" key="3">
    <source>
        <dbReference type="Proteomes" id="UP000001861"/>
    </source>
</evidence>
<proteinExistence type="predicted"/>
<dbReference type="GeneID" id="6017447"/>
<protein>
    <submittedName>
        <fullName evidence="2">Uncharacterized protein</fullName>
    </submittedName>
</protein>
<evidence type="ECO:0000256" key="1">
    <source>
        <dbReference type="SAM" id="SignalP"/>
    </source>
</evidence>
<gene>
    <name evidence="2" type="ORF">CC1G_10166</name>
</gene>
<organism evidence="2 3">
    <name type="scientific">Coprinopsis cinerea (strain Okayama-7 / 130 / ATCC MYA-4618 / FGSC 9003)</name>
    <name type="common">Inky cap fungus</name>
    <name type="synonym">Hormographiella aspergillata</name>
    <dbReference type="NCBI Taxonomy" id="240176"/>
    <lineage>
        <taxon>Eukaryota</taxon>
        <taxon>Fungi</taxon>
        <taxon>Dikarya</taxon>
        <taxon>Basidiomycota</taxon>
        <taxon>Agaricomycotina</taxon>
        <taxon>Agaricomycetes</taxon>
        <taxon>Agaricomycetidae</taxon>
        <taxon>Agaricales</taxon>
        <taxon>Agaricineae</taxon>
        <taxon>Psathyrellaceae</taxon>
        <taxon>Coprinopsis</taxon>
    </lineage>
</organism>
<comment type="caution">
    <text evidence="2">The sequence shown here is derived from an EMBL/GenBank/DDBJ whole genome shotgun (WGS) entry which is preliminary data.</text>
</comment>
<name>A8PEG7_COPC7</name>
<feature type="chain" id="PRO_5002727701" evidence="1">
    <location>
        <begin position="23"/>
        <end position="115"/>
    </location>
</feature>
<evidence type="ECO:0000313" key="2">
    <source>
        <dbReference type="EMBL" id="EAU81047.2"/>
    </source>
</evidence>
<dbReference type="HOGENOM" id="CLU_2108888_0_0_1"/>
<dbReference type="AlphaFoldDB" id="A8PEG7"/>
<keyword evidence="1" id="KW-0732">Signal</keyword>
<sequence>MQLKNLTPFLAIVLSVIGGTNAQGQSYILPWYGGQWCNDQTIVGLAIADAPTGGCRLIRSTTNGAHNVHSFAANGAGRFNIRGVRVGIGSRMRILGGATRLFGRKDVTDSEYFYV</sequence>
<dbReference type="VEuPathDB" id="FungiDB:CC1G_10166"/>
<feature type="signal peptide" evidence="1">
    <location>
        <begin position="1"/>
        <end position="22"/>
    </location>
</feature>
<dbReference type="InParanoid" id="A8PEG7"/>
<dbReference type="RefSeq" id="XP_001840792.2">
    <property type="nucleotide sequence ID" value="XM_001840740.2"/>
</dbReference>
<dbReference type="Proteomes" id="UP000001861">
    <property type="component" value="Unassembled WGS sequence"/>
</dbReference>